<reference evidence="1 2" key="1">
    <citation type="submission" date="2019-01" db="EMBL/GenBank/DDBJ databases">
        <title>Novel species of Nocardioides.</title>
        <authorList>
            <person name="Liu Q."/>
            <person name="X Y.-H."/>
        </authorList>
    </citation>
    <scope>NUCLEOTIDE SEQUENCE [LARGE SCALE GENOMIC DNA]</scope>
    <source>
        <strain evidence="1 2">HLT2-9</strain>
    </source>
</reference>
<dbReference type="AlphaFoldDB" id="A0A4Q2T939"/>
<name>A0A4Q2T939_9ACTN</name>
<evidence type="ECO:0000313" key="2">
    <source>
        <dbReference type="Proteomes" id="UP000291101"/>
    </source>
</evidence>
<gene>
    <name evidence="1" type="ORF">EUA94_03645</name>
</gene>
<proteinExistence type="predicted"/>
<keyword evidence="2" id="KW-1185">Reference proteome</keyword>
<organism evidence="1 2">
    <name type="scientific">Nocardioides zhouii</name>
    <dbReference type="NCBI Taxonomy" id="1168729"/>
    <lineage>
        <taxon>Bacteria</taxon>
        <taxon>Bacillati</taxon>
        <taxon>Actinomycetota</taxon>
        <taxon>Actinomycetes</taxon>
        <taxon>Propionibacteriales</taxon>
        <taxon>Nocardioidaceae</taxon>
        <taxon>Nocardioides</taxon>
    </lineage>
</organism>
<dbReference type="RefSeq" id="WP_165356785.1">
    <property type="nucleotide sequence ID" value="NZ_SDWV01000003.1"/>
</dbReference>
<evidence type="ECO:0000313" key="1">
    <source>
        <dbReference type="EMBL" id="RYC13710.1"/>
    </source>
</evidence>
<dbReference type="Proteomes" id="UP000291101">
    <property type="component" value="Unassembled WGS sequence"/>
</dbReference>
<sequence length="72" mass="7238">MKSADVVDPGPQGGGAACVDDVPPELEGAIVCGWVGSGTLGQLTVRVDGMAVEDMVPILHLFREATTTGDAG</sequence>
<accession>A0A4Q2T939</accession>
<protein>
    <submittedName>
        <fullName evidence="1">Uncharacterized protein</fullName>
    </submittedName>
</protein>
<comment type="caution">
    <text evidence="1">The sequence shown here is derived from an EMBL/GenBank/DDBJ whole genome shotgun (WGS) entry which is preliminary data.</text>
</comment>
<dbReference type="EMBL" id="SDWV01000003">
    <property type="protein sequence ID" value="RYC13710.1"/>
    <property type="molecule type" value="Genomic_DNA"/>
</dbReference>